<evidence type="ECO:0000256" key="3">
    <source>
        <dbReference type="ARBA" id="ARBA00022519"/>
    </source>
</evidence>
<keyword evidence="11 16" id="KW-0915">Sodium</keyword>
<dbReference type="EMBL" id="UHIA01000004">
    <property type="protein sequence ID" value="SUO96339.1"/>
    <property type="molecule type" value="Genomic_DNA"/>
</dbReference>
<dbReference type="GO" id="GO:0016655">
    <property type="term" value="F:oxidoreductase activity, acting on NAD(P)H, quinone or similar compound as acceptor"/>
    <property type="evidence" value="ECO:0007669"/>
    <property type="project" value="UniProtKB-UniRule"/>
</dbReference>
<keyword evidence="7 16" id="KW-0812">Transmembrane</keyword>
<keyword evidence="10 16" id="KW-0520">NAD</keyword>
<evidence type="ECO:0000256" key="16">
    <source>
        <dbReference type="HAMAP-Rule" id="MF_00427"/>
    </source>
</evidence>
<evidence type="ECO:0000256" key="14">
    <source>
        <dbReference type="ARBA" id="ARBA00023136"/>
    </source>
</evidence>
<keyword evidence="1 16" id="KW-0813">Transport</keyword>
<organism evidence="19 20">
    <name type="scientific">Suttonella indologenes</name>
    <dbReference type="NCBI Taxonomy" id="13276"/>
    <lineage>
        <taxon>Bacteria</taxon>
        <taxon>Pseudomonadati</taxon>
        <taxon>Pseudomonadota</taxon>
        <taxon>Gammaproteobacteria</taxon>
        <taxon>Cardiobacteriales</taxon>
        <taxon>Cardiobacteriaceae</taxon>
        <taxon>Suttonella</taxon>
    </lineage>
</organism>
<evidence type="ECO:0000256" key="11">
    <source>
        <dbReference type="ARBA" id="ARBA00023053"/>
    </source>
</evidence>
<keyword evidence="4 16" id="KW-0597">Phosphoprotein</keyword>
<comment type="similarity">
    <text evidence="16 17">Belongs to the NqrC family.</text>
</comment>
<evidence type="ECO:0000256" key="9">
    <source>
        <dbReference type="ARBA" id="ARBA00022989"/>
    </source>
</evidence>
<protein>
    <recommendedName>
        <fullName evidence="16 17">Na(+)-translocating NADH-quinone reductase subunit C</fullName>
        <shortName evidence="16 17">Na(+)-NQR subunit C</shortName>
        <shortName evidence="16 17">Na(+)-translocating NQR subunit C</shortName>
        <ecNumber evidence="16 17">7.2.1.1</ecNumber>
    </recommendedName>
    <alternativeName>
        <fullName evidence="16 17">NQR complex subunit C</fullName>
    </alternativeName>
    <alternativeName>
        <fullName evidence="16 17">NQR-1 subunit C</fullName>
    </alternativeName>
</protein>
<proteinExistence type="inferred from homology"/>
<dbReference type="NCBIfam" id="TIGR01938">
    <property type="entry name" value="nqrC"/>
    <property type="match status" value="1"/>
</dbReference>
<keyword evidence="3" id="KW-0997">Cell inner membrane</keyword>
<evidence type="ECO:0000313" key="20">
    <source>
        <dbReference type="Proteomes" id="UP000254575"/>
    </source>
</evidence>
<evidence type="ECO:0000313" key="19">
    <source>
        <dbReference type="EMBL" id="SUO96339.1"/>
    </source>
</evidence>
<evidence type="ECO:0000256" key="17">
    <source>
        <dbReference type="PIRNR" id="PIRNR009437"/>
    </source>
</evidence>
<feature type="domain" description="FMN-binding" evidence="18">
    <location>
        <begin position="145"/>
        <end position="244"/>
    </location>
</feature>
<comment type="subunit">
    <text evidence="16 17">Composed of six subunits; NqrA, NqrB, NqrC, NqrD, NqrE and NqrF.</text>
</comment>
<comment type="cofactor">
    <cofactor evidence="16 17">
        <name>FMN</name>
        <dbReference type="ChEBI" id="CHEBI:58210"/>
    </cofactor>
</comment>
<evidence type="ECO:0000256" key="12">
    <source>
        <dbReference type="ARBA" id="ARBA00023065"/>
    </source>
</evidence>
<keyword evidence="20" id="KW-1185">Reference proteome</keyword>
<feature type="modified residue" description="FMN phosphoryl threonine" evidence="16">
    <location>
        <position position="227"/>
    </location>
</feature>
<evidence type="ECO:0000256" key="10">
    <source>
        <dbReference type="ARBA" id="ARBA00023027"/>
    </source>
</evidence>
<dbReference type="GO" id="GO:0005886">
    <property type="term" value="C:plasma membrane"/>
    <property type="evidence" value="ECO:0007669"/>
    <property type="project" value="UniProtKB-SubCell"/>
</dbReference>
<evidence type="ECO:0000256" key="8">
    <source>
        <dbReference type="ARBA" id="ARBA00022967"/>
    </source>
</evidence>
<dbReference type="InterPro" id="IPR007329">
    <property type="entry name" value="FMN-bd"/>
</dbReference>
<dbReference type="EC" id="7.2.1.1" evidence="16 17"/>
<dbReference type="RefSeq" id="WP_115218221.1">
    <property type="nucleotide sequence ID" value="NZ_UHIA01000004.1"/>
</dbReference>
<name>A0A380MUR1_9GAMM</name>
<dbReference type="PANTHER" id="PTHR37838">
    <property type="entry name" value="NA(+)-TRANSLOCATING NADH-QUINONE REDUCTASE SUBUNIT C"/>
    <property type="match status" value="1"/>
</dbReference>
<dbReference type="HAMAP" id="MF_00427">
    <property type="entry name" value="NqrC"/>
    <property type="match status" value="1"/>
</dbReference>
<dbReference type="Pfam" id="PF04205">
    <property type="entry name" value="FMN_bind"/>
    <property type="match status" value="1"/>
</dbReference>
<evidence type="ECO:0000256" key="13">
    <source>
        <dbReference type="ARBA" id="ARBA00023075"/>
    </source>
</evidence>
<dbReference type="AlphaFoldDB" id="A0A380MUR1"/>
<keyword evidence="9 16" id="KW-1133">Transmembrane helix</keyword>
<evidence type="ECO:0000256" key="5">
    <source>
        <dbReference type="ARBA" id="ARBA00022630"/>
    </source>
</evidence>
<accession>A0A380MUR1</accession>
<reference evidence="19 20" key="1">
    <citation type="submission" date="2018-06" db="EMBL/GenBank/DDBJ databases">
        <authorList>
            <consortium name="Pathogen Informatics"/>
            <person name="Doyle S."/>
        </authorList>
    </citation>
    <scope>NUCLEOTIDE SEQUENCE [LARGE SCALE GENOMIC DNA]</scope>
    <source>
        <strain evidence="19 20">NCTC10717</strain>
    </source>
</reference>
<comment type="function">
    <text evidence="16">NQR complex catalyzes the reduction of ubiquinone-1 to ubiquinol by two successive reactions, coupled with the transport of Na(+) ions from the cytoplasm to the periplasm. NqrA to NqrE are probably involved in the second step, the conversion of ubisemiquinone to ubiquinol.</text>
</comment>
<evidence type="ECO:0000256" key="2">
    <source>
        <dbReference type="ARBA" id="ARBA00022475"/>
    </source>
</evidence>
<keyword evidence="5 16" id="KW-0285">Flavoprotein</keyword>
<comment type="caution">
    <text evidence="16">Lacks conserved residue(s) required for the propagation of feature annotation.</text>
</comment>
<sequence length="275" mass="29879">MSAENKSLDIFKFAGMVCLACSLVVSVSAVALRGLQTQNANNEMKINILRAAGLAGADEKLSAAKIDEKFKEVVPVVVELATGELDKSKNPLEYKMYAAAQNNQDGRALSEDPANIKRIAKHGSAYVLLKGDDIDRLILPIQGYGLWSTMYGFTALTFKNEQPEIAGITFYQQAETAGLGSRITEPAWQSKFEGRLPYDSNGKPQLEIVKTKSSYDDNQVEAIAGATLTSKGVENMMNFWLGEQGYQPFVERIVGGEIDAQALRDASQAAAAQDQ</sequence>
<keyword evidence="8 16" id="KW-1278">Translocase</keyword>
<keyword evidence="6 16" id="KW-0288">FMN</keyword>
<dbReference type="Proteomes" id="UP000254575">
    <property type="component" value="Unassembled WGS sequence"/>
</dbReference>
<dbReference type="PIRSF" id="PIRSF009437">
    <property type="entry name" value="NQR-1_subunit_C"/>
    <property type="match status" value="1"/>
</dbReference>
<dbReference type="PANTHER" id="PTHR37838:SF1">
    <property type="entry name" value="NA(+)-TRANSLOCATING NADH-QUINONE REDUCTASE SUBUNIT C"/>
    <property type="match status" value="1"/>
</dbReference>
<dbReference type="OrthoDB" id="9786835at2"/>
<comment type="catalytic activity">
    <reaction evidence="16 17">
        <text>a ubiquinone + n Na(+)(in) + NADH + H(+) = a ubiquinol + n Na(+)(out) + NAD(+)</text>
        <dbReference type="Rhea" id="RHEA:47748"/>
        <dbReference type="Rhea" id="RHEA-COMP:9565"/>
        <dbReference type="Rhea" id="RHEA-COMP:9566"/>
        <dbReference type="ChEBI" id="CHEBI:15378"/>
        <dbReference type="ChEBI" id="CHEBI:16389"/>
        <dbReference type="ChEBI" id="CHEBI:17976"/>
        <dbReference type="ChEBI" id="CHEBI:29101"/>
        <dbReference type="ChEBI" id="CHEBI:57540"/>
        <dbReference type="ChEBI" id="CHEBI:57945"/>
        <dbReference type="EC" id="7.2.1.1"/>
    </reaction>
</comment>
<dbReference type="SMART" id="SM00900">
    <property type="entry name" value="FMN_bind"/>
    <property type="match status" value="1"/>
</dbReference>
<keyword evidence="12 16" id="KW-0406">Ion transport</keyword>
<gene>
    <name evidence="16 19" type="primary">nqrC</name>
    <name evidence="19" type="ORF">NCTC10717_00954</name>
</gene>
<keyword evidence="13 16" id="KW-0830">Ubiquinone</keyword>
<evidence type="ECO:0000259" key="18">
    <source>
        <dbReference type="SMART" id="SM00900"/>
    </source>
</evidence>
<evidence type="ECO:0000256" key="6">
    <source>
        <dbReference type="ARBA" id="ARBA00022643"/>
    </source>
</evidence>
<dbReference type="InterPro" id="IPR010204">
    <property type="entry name" value="NqrC"/>
</dbReference>
<comment type="subcellular location">
    <subcellularLocation>
        <location evidence="16">Cell membrane</location>
        <topology evidence="16">Single-pass membrane protein</topology>
    </subcellularLocation>
</comment>
<dbReference type="NCBIfam" id="NF003749">
    <property type="entry name" value="PRK05346.1-5"/>
    <property type="match status" value="1"/>
</dbReference>
<keyword evidence="2 16" id="KW-1003">Cell membrane</keyword>
<evidence type="ECO:0000256" key="4">
    <source>
        <dbReference type="ARBA" id="ARBA00022553"/>
    </source>
</evidence>
<keyword evidence="19" id="KW-0560">Oxidoreductase</keyword>
<evidence type="ECO:0000256" key="15">
    <source>
        <dbReference type="ARBA" id="ARBA00023201"/>
    </source>
</evidence>
<evidence type="ECO:0000256" key="1">
    <source>
        <dbReference type="ARBA" id="ARBA00022448"/>
    </source>
</evidence>
<keyword evidence="15 16" id="KW-0739">Sodium transport</keyword>
<keyword evidence="14 16" id="KW-0472">Membrane</keyword>
<evidence type="ECO:0000256" key="7">
    <source>
        <dbReference type="ARBA" id="ARBA00022692"/>
    </source>
</evidence>
<dbReference type="GO" id="GO:0006814">
    <property type="term" value="P:sodium ion transport"/>
    <property type="evidence" value="ECO:0007669"/>
    <property type="project" value="UniProtKB-UniRule"/>
</dbReference>
<dbReference type="GO" id="GO:0010181">
    <property type="term" value="F:FMN binding"/>
    <property type="evidence" value="ECO:0007669"/>
    <property type="project" value="UniProtKB-UniRule"/>
</dbReference>